<feature type="domain" description="Non-haem dioxygenase N-terminal" evidence="5">
    <location>
        <begin position="25"/>
        <end position="141"/>
    </location>
</feature>
<dbReference type="AlphaFoldDB" id="S8DRQ4"/>
<accession>S8DRQ4</accession>
<evidence type="ECO:0000256" key="1">
    <source>
        <dbReference type="ARBA" id="ARBA00022723"/>
    </source>
</evidence>
<dbReference type="Proteomes" id="UP000015453">
    <property type="component" value="Unassembled WGS sequence"/>
</dbReference>
<feature type="non-terminal residue" evidence="6">
    <location>
        <position position="1"/>
    </location>
</feature>
<feature type="region of interest" description="Disordered" evidence="4">
    <location>
        <begin position="1"/>
        <end position="21"/>
    </location>
</feature>
<protein>
    <recommendedName>
        <fullName evidence="5">Non-haem dioxygenase N-terminal domain-containing protein</fullName>
    </recommendedName>
</protein>
<sequence length="213" mass="24350">EVVDSAFIQAPEHRPEPQSVEGDEVPLIDLLSPKDSEELVAEIGEACKNWGFFQVINHGVSPILRGEMESFSRKFFAQSKEEKKKVSRDEVNPTGYYDTEHTKNVRDWKEVFDFVCPEPAIFPATPDTDNLIHLFNQWPQNLPGMRETCMEYAKELEKLAFKLLELISLSLGLKGDRLNEYFKDQISFIRLNHYPPCPIPDLALGVGRHKDSG</sequence>
<evidence type="ECO:0000256" key="4">
    <source>
        <dbReference type="SAM" id="MobiDB-lite"/>
    </source>
</evidence>
<reference evidence="6 7" key="1">
    <citation type="journal article" date="2013" name="BMC Genomics">
        <title>The miniature genome of a carnivorous plant Genlisea aurea contains a low number of genes and short non-coding sequences.</title>
        <authorList>
            <person name="Leushkin E.V."/>
            <person name="Sutormin R.A."/>
            <person name="Nabieva E.R."/>
            <person name="Penin A.A."/>
            <person name="Kondrashov A.S."/>
            <person name="Logacheva M.D."/>
        </authorList>
    </citation>
    <scope>NUCLEOTIDE SEQUENCE [LARGE SCALE GENOMIC DNA]</scope>
</reference>
<keyword evidence="3" id="KW-0408">Iron</keyword>
<evidence type="ECO:0000313" key="7">
    <source>
        <dbReference type="Proteomes" id="UP000015453"/>
    </source>
</evidence>
<dbReference type="GO" id="GO:0016706">
    <property type="term" value="F:2-oxoglutarate-dependent dioxygenase activity"/>
    <property type="evidence" value="ECO:0007669"/>
    <property type="project" value="UniProtKB-ARBA"/>
</dbReference>
<dbReference type="Gene3D" id="2.60.120.330">
    <property type="entry name" value="B-lactam Antibiotic, Isopenicillin N Synthase, Chain"/>
    <property type="match status" value="1"/>
</dbReference>
<evidence type="ECO:0000256" key="3">
    <source>
        <dbReference type="ARBA" id="ARBA00023004"/>
    </source>
</evidence>
<evidence type="ECO:0000256" key="2">
    <source>
        <dbReference type="ARBA" id="ARBA00023002"/>
    </source>
</evidence>
<keyword evidence="1" id="KW-0479">Metal-binding</keyword>
<dbReference type="FunFam" id="2.60.120.330:FF:000012">
    <property type="entry name" value="Gibberellin 20 oxidase 1"/>
    <property type="match status" value="1"/>
</dbReference>
<dbReference type="PANTHER" id="PTHR10209">
    <property type="entry name" value="OXIDOREDUCTASE, 2OG-FE II OXYGENASE FAMILY PROTEIN"/>
    <property type="match status" value="1"/>
</dbReference>
<dbReference type="SUPFAM" id="SSF51197">
    <property type="entry name" value="Clavaminate synthase-like"/>
    <property type="match status" value="1"/>
</dbReference>
<dbReference type="InterPro" id="IPR027443">
    <property type="entry name" value="IPNS-like_sf"/>
</dbReference>
<name>S8DRQ4_9LAMI</name>
<dbReference type="InterPro" id="IPR026992">
    <property type="entry name" value="DIOX_N"/>
</dbReference>
<dbReference type="GO" id="GO:0046872">
    <property type="term" value="F:metal ion binding"/>
    <property type="evidence" value="ECO:0007669"/>
    <property type="project" value="UniProtKB-KW"/>
</dbReference>
<keyword evidence="2" id="KW-0560">Oxidoreductase</keyword>
<proteinExistence type="predicted"/>
<evidence type="ECO:0000259" key="5">
    <source>
        <dbReference type="Pfam" id="PF14226"/>
    </source>
</evidence>
<dbReference type="OrthoDB" id="288590at2759"/>
<gene>
    <name evidence="6" type="ORF">M569_12313</name>
</gene>
<dbReference type="Pfam" id="PF14226">
    <property type="entry name" value="DIOX_N"/>
    <property type="match status" value="1"/>
</dbReference>
<keyword evidence="7" id="KW-1185">Reference proteome</keyword>
<evidence type="ECO:0000313" key="6">
    <source>
        <dbReference type="EMBL" id="EPS62477.1"/>
    </source>
</evidence>
<comment type="caution">
    <text evidence="6">The sequence shown here is derived from an EMBL/GenBank/DDBJ whole genome shotgun (WGS) entry which is preliminary data.</text>
</comment>
<dbReference type="EMBL" id="AUSU01006115">
    <property type="protein sequence ID" value="EPS62477.1"/>
    <property type="molecule type" value="Genomic_DNA"/>
</dbReference>
<dbReference type="PANTHER" id="PTHR10209:SF885">
    <property type="entry name" value="2OG-FE(II) OXYGENASE FAMILY, PUTATIVE (AFU_ORTHOLOGUE AFUA_2G00750)-RELATED"/>
    <property type="match status" value="1"/>
</dbReference>
<feature type="non-terminal residue" evidence="6">
    <location>
        <position position="213"/>
    </location>
</feature>
<organism evidence="6 7">
    <name type="scientific">Genlisea aurea</name>
    <dbReference type="NCBI Taxonomy" id="192259"/>
    <lineage>
        <taxon>Eukaryota</taxon>
        <taxon>Viridiplantae</taxon>
        <taxon>Streptophyta</taxon>
        <taxon>Embryophyta</taxon>
        <taxon>Tracheophyta</taxon>
        <taxon>Spermatophyta</taxon>
        <taxon>Magnoliopsida</taxon>
        <taxon>eudicotyledons</taxon>
        <taxon>Gunneridae</taxon>
        <taxon>Pentapetalae</taxon>
        <taxon>asterids</taxon>
        <taxon>lamiids</taxon>
        <taxon>Lamiales</taxon>
        <taxon>Lentibulariaceae</taxon>
        <taxon>Genlisea</taxon>
    </lineage>
</organism>